<accession>A0A839ILI7</accession>
<dbReference type="AlphaFoldDB" id="A0A839ILI7"/>
<keyword evidence="2" id="KW-1185">Reference proteome</keyword>
<dbReference type="Proteomes" id="UP000565262">
    <property type="component" value="Unassembled WGS sequence"/>
</dbReference>
<comment type="caution">
    <text evidence="1">The sequence shown here is derived from an EMBL/GenBank/DDBJ whole genome shotgun (WGS) entry which is preliminary data.</text>
</comment>
<dbReference type="RefSeq" id="WP_182807327.1">
    <property type="nucleotide sequence ID" value="NZ_JACJFM010000002.1"/>
</dbReference>
<proteinExistence type="predicted"/>
<evidence type="ECO:0000313" key="2">
    <source>
        <dbReference type="Proteomes" id="UP000565262"/>
    </source>
</evidence>
<dbReference type="EMBL" id="JACJFM010000002">
    <property type="protein sequence ID" value="MBB1485560.1"/>
    <property type="molecule type" value="Genomic_DNA"/>
</dbReference>
<reference evidence="1 2" key="1">
    <citation type="submission" date="2020-08" db="EMBL/GenBank/DDBJ databases">
        <title>Oceanospirillum sp. nov. isolated from marine sediment.</title>
        <authorList>
            <person name="Ji X."/>
        </authorList>
    </citation>
    <scope>NUCLEOTIDE SEQUENCE [LARGE SCALE GENOMIC DNA]</scope>
    <source>
        <strain evidence="1 2">D5</strain>
    </source>
</reference>
<organism evidence="1 2">
    <name type="scientific">Oceanospirillum sediminis</name>
    <dbReference type="NCBI Taxonomy" id="2760088"/>
    <lineage>
        <taxon>Bacteria</taxon>
        <taxon>Pseudomonadati</taxon>
        <taxon>Pseudomonadota</taxon>
        <taxon>Gammaproteobacteria</taxon>
        <taxon>Oceanospirillales</taxon>
        <taxon>Oceanospirillaceae</taxon>
        <taxon>Oceanospirillum</taxon>
    </lineage>
</organism>
<gene>
    <name evidence="1" type="ORF">H4O21_02910</name>
</gene>
<evidence type="ECO:0000313" key="1">
    <source>
        <dbReference type="EMBL" id="MBB1485560.1"/>
    </source>
</evidence>
<protein>
    <submittedName>
        <fullName evidence="1">DUF4258 domain-containing protein</fullName>
    </submittedName>
</protein>
<name>A0A839ILI7_9GAMM</name>
<sequence length="113" mass="12737">MEKTEPSVISEFPLSIQSAKNLIRDLSENHSTRIKFSKHARERLLERDITLTQVFSVLSSRSSRFFEQPWLTPSGDWAMSLEGIAAGDSIRIPLVLKRLESDPSVLIITVIGL</sequence>